<accession>A0A9X3NR02</accession>
<dbReference type="Proteomes" id="UP001140076">
    <property type="component" value="Unassembled WGS sequence"/>
</dbReference>
<sequence length="333" mass="33432">MTWPVVIAIAGALAVAAGAAFQERAVVAAPRTGGQLRLLGSLLRSKGWCLGTFMTGSGVLAHMVALGHAPLIIVQPIGMSGLLFAVMLSAFFRRQRLTTAQVFGSLAVTAALIGLLATIPDHASSPVLTGAESVLLPLGCAAAMLLAVVAARFTGPLTAAWVLALAGGVAYGGTSALARVIGSSAVRDLSAVLHPLTVVGLVIGLSGAVIVQNSYRTGHFALAYSVLLISDPLAATVMGVAFFDERLPTGLLDGTVALAAAVLGAVGVVTLARSSGPPKQRSAEAAPRGAAVEAAPAGPGVEEPRGERPAAHPRTRGAAPRGPVRRPANPAVE</sequence>
<evidence type="ECO:0000313" key="3">
    <source>
        <dbReference type="EMBL" id="MDA0567953.1"/>
    </source>
</evidence>
<feature type="compositionally biased region" description="Low complexity" evidence="1">
    <location>
        <begin position="316"/>
        <end position="333"/>
    </location>
</feature>
<feature type="transmembrane region" description="Helical" evidence="2">
    <location>
        <begin position="223"/>
        <end position="243"/>
    </location>
</feature>
<feature type="transmembrane region" description="Helical" evidence="2">
    <location>
        <begin position="160"/>
        <end position="181"/>
    </location>
</feature>
<gene>
    <name evidence="3" type="ORF">LG943_27070</name>
</gene>
<feature type="region of interest" description="Disordered" evidence="1">
    <location>
        <begin position="273"/>
        <end position="333"/>
    </location>
</feature>
<keyword evidence="2" id="KW-0812">Transmembrane</keyword>
<dbReference type="PANTHER" id="PTHR40761:SF1">
    <property type="entry name" value="CONSERVED INTEGRAL MEMBRANE ALANINE VALINE AND LEUCINE RICH PROTEIN-RELATED"/>
    <property type="match status" value="1"/>
</dbReference>
<feature type="compositionally biased region" description="Low complexity" evidence="1">
    <location>
        <begin position="283"/>
        <end position="301"/>
    </location>
</feature>
<dbReference type="PANTHER" id="PTHR40761">
    <property type="entry name" value="CONSERVED INTEGRAL MEMBRANE ALANINE VALINE AND LEUCINE RICH PROTEIN-RELATED"/>
    <property type="match status" value="1"/>
</dbReference>
<keyword evidence="2" id="KW-0472">Membrane</keyword>
<organism evidence="3 4">
    <name type="scientific">Streptomonospora mangrovi</name>
    <dbReference type="NCBI Taxonomy" id="2883123"/>
    <lineage>
        <taxon>Bacteria</taxon>
        <taxon>Bacillati</taxon>
        <taxon>Actinomycetota</taxon>
        <taxon>Actinomycetes</taxon>
        <taxon>Streptosporangiales</taxon>
        <taxon>Nocardiopsidaceae</taxon>
        <taxon>Streptomonospora</taxon>
    </lineage>
</organism>
<name>A0A9X3NR02_9ACTN</name>
<dbReference type="EMBL" id="JAJAQC010000093">
    <property type="protein sequence ID" value="MDA0567953.1"/>
    <property type="molecule type" value="Genomic_DNA"/>
</dbReference>
<protein>
    <submittedName>
        <fullName evidence="3">DMT family transporter</fullName>
    </submittedName>
</protein>
<dbReference type="NCBIfam" id="NF038012">
    <property type="entry name" value="DMT_1"/>
    <property type="match status" value="1"/>
</dbReference>
<dbReference type="AlphaFoldDB" id="A0A9X3NR02"/>
<keyword evidence="2" id="KW-1133">Transmembrane helix</keyword>
<comment type="caution">
    <text evidence="3">The sequence shown here is derived from an EMBL/GenBank/DDBJ whole genome shotgun (WGS) entry which is preliminary data.</text>
</comment>
<feature type="transmembrane region" description="Helical" evidence="2">
    <location>
        <begin position="99"/>
        <end position="119"/>
    </location>
</feature>
<reference evidence="3" key="1">
    <citation type="submission" date="2021-10" db="EMBL/GenBank/DDBJ databases">
        <title>Streptomonospora sp. nov., isolated from mangrove soil.</title>
        <authorList>
            <person name="Chen X."/>
            <person name="Ge X."/>
            <person name="Liu W."/>
        </authorList>
    </citation>
    <scope>NUCLEOTIDE SEQUENCE</scope>
    <source>
        <strain evidence="3">S1-112</strain>
    </source>
</reference>
<evidence type="ECO:0000256" key="1">
    <source>
        <dbReference type="SAM" id="MobiDB-lite"/>
    </source>
</evidence>
<feature type="transmembrane region" description="Helical" evidence="2">
    <location>
        <begin position="72"/>
        <end position="92"/>
    </location>
</feature>
<feature type="transmembrane region" description="Helical" evidence="2">
    <location>
        <begin position="255"/>
        <end position="272"/>
    </location>
</feature>
<evidence type="ECO:0000313" key="4">
    <source>
        <dbReference type="Proteomes" id="UP001140076"/>
    </source>
</evidence>
<keyword evidence="4" id="KW-1185">Reference proteome</keyword>
<feature type="transmembrane region" description="Helical" evidence="2">
    <location>
        <begin position="134"/>
        <end position="153"/>
    </location>
</feature>
<proteinExistence type="predicted"/>
<feature type="transmembrane region" description="Helical" evidence="2">
    <location>
        <begin position="193"/>
        <end position="211"/>
    </location>
</feature>
<evidence type="ECO:0000256" key="2">
    <source>
        <dbReference type="SAM" id="Phobius"/>
    </source>
</evidence>